<sequence>MNSKDFCNNVVTIPQFLGTCWFNAILMSILYSQTSRKLLLHLNKFKTRKSPYFKIFYEILYKNYISPEKSKEYFDIMRPEKILSYLIKNKKELDDVVKNGWSHNIFLPIFIKKIGMKSHSFEYYNGKFYCGISENIYIKSIQNKMKYLFKISILLDKVNEIKYARKNPEYLFINMWDNLGNQKDIKLIDVFITESIKAYGDKHTLGALNIKYSGLDTFDDIIIFNGDKYILDSCILANYNKDNANGHAITGITCKNKKYVYNGWMRATIDPAKNDMSFIAGTLPCELMKYDWDVHKDAKFCINPLGCNIKELNKSPQEKIQCFSFNKGKRTLVYVKMSSKYKSLDENKSLDKKTNNLKQFRGVIKTNLNEIKKLLELKLKKKIEDPKNREEIKIISNKIIKLREENKRIRNDIKIHMNANAKPKANANASGIITKQQYINKIKELYPHYVNLQSYSINELKEIYNRYCPINVLDYHNNSCYLDTLLFALFNKKNKYIEQYLLNAPVIKYSNAPRSLYEYGKQIQVELNRLYNVISSQTSNKKVEKCSALRKLFKSYNDLYNKHVIANNELIEWKGSQTDYNVVLNIFNKIFNIDNSLKVKITTSTDRIENRLFIDFIANDLLINNNTITIKNHYYDIFTADGKKYKHKIEYLKGEMLFMYFNRTYVDNADDYTDDRAKKINSKIIPAIKLKLKENKKNIYLNSIIIHDGSGRGGHYTCLYDCNGIWYKFDDIATNKITKIGTFDDIIKNNNYTQNITGLYYW</sequence>
<dbReference type="SUPFAM" id="SSF54001">
    <property type="entry name" value="Cysteine proteinases"/>
    <property type="match status" value="1"/>
</dbReference>
<proteinExistence type="predicted"/>
<reference evidence="3" key="1">
    <citation type="journal article" date="2020" name="Nature">
        <title>Giant virus diversity and host interactions through global metagenomics.</title>
        <authorList>
            <person name="Schulz F."/>
            <person name="Roux S."/>
            <person name="Paez-Espino D."/>
            <person name="Jungbluth S."/>
            <person name="Walsh D.A."/>
            <person name="Denef V.J."/>
            <person name="McMahon K.D."/>
            <person name="Konstantinidis K.T."/>
            <person name="Eloe-Fadrosh E.A."/>
            <person name="Kyrpides N.C."/>
            <person name="Woyke T."/>
        </authorList>
    </citation>
    <scope>NUCLEOTIDE SEQUENCE</scope>
    <source>
        <strain evidence="3">GVMAG-M-3300023174-30</strain>
    </source>
</reference>
<dbReference type="InterPro" id="IPR001394">
    <property type="entry name" value="Peptidase_C19_UCH"/>
</dbReference>
<feature type="domain" description="Peptidase C19 ubiquitin carboxyl-terminal hydrolase" evidence="2">
    <location>
        <begin position="477"/>
        <end position="739"/>
    </location>
</feature>
<protein>
    <recommendedName>
        <fullName evidence="2">Peptidase C19 ubiquitin carboxyl-terminal hydrolase domain-containing protein</fullName>
    </recommendedName>
</protein>
<evidence type="ECO:0000313" key="3">
    <source>
        <dbReference type="EMBL" id="QHT17658.1"/>
    </source>
</evidence>
<organism evidence="3">
    <name type="scientific">viral metagenome</name>
    <dbReference type="NCBI Taxonomy" id="1070528"/>
    <lineage>
        <taxon>unclassified sequences</taxon>
        <taxon>metagenomes</taxon>
        <taxon>organismal metagenomes</taxon>
    </lineage>
</organism>
<evidence type="ECO:0000259" key="2">
    <source>
        <dbReference type="Pfam" id="PF00443"/>
    </source>
</evidence>
<name>A0A6C0DL32_9ZZZZ</name>
<accession>A0A6C0DL32</accession>
<dbReference type="Pfam" id="PF00443">
    <property type="entry name" value="UCH"/>
    <property type="match status" value="1"/>
</dbReference>
<evidence type="ECO:0000256" key="1">
    <source>
        <dbReference type="SAM" id="Coils"/>
    </source>
</evidence>
<dbReference type="EMBL" id="MN739643">
    <property type="protein sequence ID" value="QHT17658.1"/>
    <property type="molecule type" value="Genomic_DNA"/>
</dbReference>
<feature type="coiled-coil region" evidence="1">
    <location>
        <begin position="392"/>
        <end position="419"/>
    </location>
</feature>
<keyword evidence="1" id="KW-0175">Coiled coil</keyword>
<dbReference type="GO" id="GO:0004843">
    <property type="term" value="F:cysteine-type deubiquitinase activity"/>
    <property type="evidence" value="ECO:0007669"/>
    <property type="project" value="InterPro"/>
</dbReference>
<dbReference type="GO" id="GO:0016579">
    <property type="term" value="P:protein deubiquitination"/>
    <property type="evidence" value="ECO:0007669"/>
    <property type="project" value="InterPro"/>
</dbReference>
<dbReference type="Gene3D" id="3.90.70.10">
    <property type="entry name" value="Cysteine proteinases"/>
    <property type="match status" value="1"/>
</dbReference>
<dbReference type="AlphaFoldDB" id="A0A6C0DL32"/>
<dbReference type="InterPro" id="IPR038765">
    <property type="entry name" value="Papain-like_cys_pep_sf"/>
</dbReference>